<feature type="domain" description="Transcription factor zinc-finger" evidence="1">
    <location>
        <begin position="77"/>
        <end position="116"/>
    </location>
</feature>
<dbReference type="AlphaFoldDB" id="A0A6N7LT74"/>
<dbReference type="EMBL" id="WIRE01000001">
    <property type="protein sequence ID" value="MQX52546.1"/>
    <property type="molecule type" value="Genomic_DNA"/>
</dbReference>
<comment type="caution">
    <text evidence="2">The sequence shown here is derived from an EMBL/GenBank/DDBJ whole genome shotgun (WGS) entry which is preliminary data.</text>
</comment>
<accession>A0A6N7LT74</accession>
<reference evidence="2 3" key="1">
    <citation type="submission" date="2019-10" db="EMBL/GenBank/DDBJ databases">
        <title>Alcanivorax sp.PA15-N-34 draft genome sequence.</title>
        <authorList>
            <person name="Liao X."/>
            <person name="Shao Z."/>
        </authorList>
    </citation>
    <scope>NUCLEOTIDE SEQUENCE [LARGE SCALE GENOMIC DNA]</scope>
    <source>
        <strain evidence="2 3">PA15-N-34</strain>
    </source>
</reference>
<evidence type="ECO:0000259" key="1">
    <source>
        <dbReference type="Pfam" id="PF13453"/>
    </source>
</evidence>
<protein>
    <recommendedName>
        <fullName evidence="1">Transcription factor zinc-finger domain-containing protein</fullName>
    </recommendedName>
</protein>
<name>A0A6N7LT74_9GAMM</name>
<evidence type="ECO:0000313" key="2">
    <source>
        <dbReference type="EMBL" id="MQX52546.1"/>
    </source>
</evidence>
<dbReference type="Pfam" id="PF13453">
    <property type="entry name" value="Zn_ribbon_TFIIB"/>
    <property type="match status" value="2"/>
</dbReference>
<dbReference type="RefSeq" id="WP_153499357.1">
    <property type="nucleotide sequence ID" value="NZ_WIRE01000001.1"/>
</dbReference>
<dbReference type="InterPro" id="IPR027392">
    <property type="entry name" value="TF_Znf"/>
</dbReference>
<organism evidence="2 3">
    <name type="scientific">Alcanivorax sediminis</name>
    <dbReference type="NCBI Taxonomy" id="2663008"/>
    <lineage>
        <taxon>Bacteria</taxon>
        <taxon>Pseudomonadati</taxon>
        <taxon>Pseudomonadota</taxon>
        <taxon>Gammaproteobacteria</taxon>
        <taxon>Oceanospirillales</taxon>
        <taxon>Alcanivoracaceae</taxon>
        <taxon>Alcanivorax</taxon>
    </lineage>
</organism>
<proteinExistence type="predicted"/>
<dbReference type="Proteomes" id="UP000469421">
    <property type="component" value="Unassembled WGS sequence"/>
</dbReference>
<sequence length="175" mass="19429">MMVECINGCGGMAATHYEGVEIDVCGCCSGVWLDFGELTQIVEIRGAAWSENVVEKVLTSLGGKGVPVKERERELTCRVCNNALPPSNYQSNSGIIVNACPDGHGVWLDAGELEKLQIFMERWQDIAARDADKHQHLLRQIEVDYADKKSKGLREGPAYFEVINIFINRVISLME</sequence>
<evidence type="ECO:0000313" key="3">
    <source>
        <dbReference type="Proteomes" id="UP000469421"/>
    </source>
</evidence>
<gene>
    <name evidence="2" type="ORF">GFN93_04755</name>
</gene>
<keyword evidence="3" id="KW-1185">Reference proteome</keyword>
<feature type="domain" description="Transcription factor zinc-finger" evidence="1">
    <location>
        <begin position="12"/>
        <end position="43"/>
    </location>
</feature>